<evidence type="ECO:0000313" key="2">
    <source>
        <dbReference type="EMBL" id="MFC6011749.1"/>
    </source>
</evidence>
<feature type="region of interest" description="Disordered" evidence="1">
    <location>
        <begin position="387"/>
        <end position="408"/>
    </location>
</feature>
<sequence length="408" mass="44403">MSDLVPVDLDAVQSEEIADLVVVEDEFGTALVGGDDAIAAFVRDWDVALSPVPIDVGTSLRQARTRLFNARTVSAAYGIAKSAENFGGKFSKSTVTYHRMVRDSVSGKILSHARIAAPAAASTVMPQLLALAALEMAMSAQFDAQREQLDIIEDKVDEVLRLASAERIGDVYGHHRLLSRRVQAVASGDALTATDWSSIASLGADLEVGVERLRMHAVKQLETLDASAGPGKRADQLEAMLRKNRLGETLQLLVVAQKSLFLWQQLRLEQVRIAEVEHLDQTITSARATLREQYRADVDLVARLREALDTHAVLRTTEAHHKLAARSMTKRRHELSELLDRFAQARNLQLAQWAGPEHATLSEALDAAKSTAAAVLNSSRRRLASWIEPNGDKVEGDGAEGADRSASG</sequence>
<keyword evidence="3" id="KW-1185">Reference proteome</keyword>
<proteinExistence type="predicted"/>
<evidence type="ECO:0000256" key="1">
    <source>
        <dbReference type="SAM" id="MobiDB-lite"/>
    </source>
</evidence>
<dbReference type="EMBL" id="JBHSQN010000007">
    <property type="protein sequence ID" value="MFC6011749.1"/>
    <property type="molecule type" value="Genomic_DNA"/>
</dbReference>
<protein>
    <submittedName>
        <fullName evidence="2">Uncharacterized protein</fullName>
    </submittedName>
</protein>
<comment type="caution">
    <text evidence="2">The sequence shown here is derived from an EMBL/GenBank/DDBJ whole genome shotgun (WGS) entry which is preliminary data.</text>
</comment>
<evidence type="ECO:0000313" key="3">
    <source>
        <dbReference type="Proteomes" id="UP001596223"/>
    </source>
</evidence>
<organism evidence="2 3">
    <name type="scientific">Nocardia lasii</name>
    <dbReference type="NCBI Taxonomy" id="1616107"/>
    <lineage>
        <taxon>Bacteria</taxon>
        <taxon>Bacillati</taxon>
        <taxon>Actinomycetota</taxon>
        <taxon>Actinomycetes</taxon>
        <taxon>Mycobacteriales</taxon>
        <taxon>Nocardiaceae</taxon>
        <taxon>Nocardia</taxon>
    </lineage>
</organism>
<reference evidence="3" key="1">
    <citation type="journal article" date="2019" name="Int. J. Syst. Evol. Microbiol.">
        <title>The Global Catalogue of Microorganisms (GCM) 10K type strain sequencing project: providing services to taxonomists for standard genome sequencing and annotation.</title>
        <authorList>
            <consortium name="The Broad Institute Genomics Platform"/>
            <consortium name="The Broad Institute Genome Sequencing Center for Infectious Disease"/>
            <person name="Wu L."/>
            <person name="Ma J."/>
        </authorList>
    </citation>
    <scope>NUCLEOTIDE SEQUENCE [LARGE SCALE GENOMIC DNA]</scope>
    <source>
        <strain evidence="3">CCUG 36956</strain>
    </source>
</reference>
<gene>
    <name evidence="2" type="ORF">ACFP3H_11870</name>
</gene>
<dbReference type="RefSeq" id="WP_378604014.1">
    <property type="nucleotide sequence ID" value="NZ_JBHSQN010000007.1"/>
</dbReference>
<name>A0ABW1JRP1_9NOCA</name>
<accession>A0ABW1JRP1</accession>
<dbReference type="Proteomes" id="UP001596223">
    <property type="component" value="Unassembled WGS sequence"/>
</dbReference>